<keyword evidence="2" id="KW-1185">Reference proteome</keyword>
<feature type="non-terminal residue" evidence="1">
    <location>
        <position position="1"/>
    </location>
</feature>
<sequence>MGNQQSSNVPVYYNADPTNEATSHALSKYIDLATSELGSKVLSTSDEFFAPATNLLKSGPAVKDSERMT</sequence>
<name>A0A9W7ZP63_9FUNG</name>
<dbReference type="InterPro" id="IPR008979">
    <property type="entry name" value="Galactose-bd-like_sf"/>
</dbReference>
<dbReference type="SUPFAM" id="SSF49785">
    <property type="entry name" value="Galactose-binding domain-like"/>
    <property type="match status" value="1"/>
</dbReference>
<dbReference type="OrthoDB" id="10266039at2759"/>
<dbReference type="AlphaFoldDB" id="A0A9W7ZP63"/>
<evidence type="ECO:0000313" key="2">
    <source>
        <dbReference type="Proteomes" id="UP001150569"/>
    </source>
</evidence>
<comment type="caution">
    <text evidence="1">The sequence shown here is derived from an EMBL/GenBank/DDBJ whole genome shotgun (WGS) entry which is preliminary data.</text>
</comment>
<dbReference type="Gene3D" id="2.60.120.260">
    <property type="entry name" value="Galactose-binding domain-like"/>
    <property type="match status" value="1"/>
</dbReference>
<protein>
    <submittedName>
        <fullName evidence="1">Uncharacterized protein</fullName>
    </submittedName>
</protein>
<organism evidence="1 2">
    <name type="scientific">Tieghemiomyces parasiticus</name>
    <dbReference type="NCBI Taxonomy" id="78921"/>
    <lineage>
        <taxon>Eukaryota</taxon>
        <taxon>Fungi</taxon>
        <taxon>Fungi incertae sedis</taxon>
        <taxon>Zoopagomycota</taxon>
        <taxon>Kickxellomycotina</taxon>
        <taxon>Dimargaritomycetes</taxon>
        <taxon>Dimargaritales</taxon>
        <taxon>Dimargaritaceae</taxon>
        <taxon>Tieghemiomyces</taxon>
    </lineage>
</organism>
<gene>
    <name evidence="1" type="ORF">IWQ60_009434</name>
</gene>
<evidence type="ECO:0000313" key="1">
    <source>
        <dbReference type="EMBL" id="KAJ1912934.1"/>
    </source>
</evidence>
<proteinExistence type="predicted"/>
<dbReference type="Proteomes" id="UP001150569">
    <property type="component" value="Unassembled WGS sequence"/>
</dbReference>
<reference evidence="1" key="1">
    <citation type="submission" date="2022-07" db="EMBL/GenBank/DDBJ databases">
        <title>Phylogenomic reconstructions and comparative analyses of Kickxellomycotina fungi.</title>
        <authorList>
            <person name="Reynolds N.K."/>
            <person name="Stajich J.E."/>
            <person name="Barry K."/>
            <person name="Grigoriev I.V."/>
            <person name="Crous P."/>
            <person name="Smith M.E."/>
        </authorList>
    </citation>
    <scope>NUCLEOTIDE SEQUENCE</scope>
    <source>
        <strain evidence="1">RSA 861</strain>
    </source>
</reference>
<dbReference type="EMBL" id="JANBPT010000788">
    <property type="protein sequence ID" value="KAJ1912934.1"/>
    <property type="molecule type" value="Genomic_DNA"/>
</dbReference>
<accession>A0A9W7ZP63</accession>